<name>A0A426Z236_ENSVE</name>
<feature type="domain" description="FLZ-type" evidence="5">
    <location>
        <begin position="343"/>
        <end position="410"/>
    </location>
</feature>
<evidence type="ECO:0000259" key="5">
    <source>
        <dbReference type="PROSITE" id="PS51795"/>
    </source>
</evidence>
<dbReference type="InterPro" id="IPR044585">
    <property type="entry name" value="FLZ10/11"/>
</dbReference>
<sequence>MLRAMNKTQKDHSTEQLVSDSPSDSCFSSSKGLMQTARNNNTSLFGVPGLFVGFSTKGFSNCDAVGSPTSPLDCKAFSSLGNSFLGSPRSASLDGKPRCWDCNRVGLSLVDALKDETEPRGKFLGLSESRTSASAPATRINHKSHLGGLRDDSLCAAPKSLPKDYAISSHTLGRGSVKPQLDRSRMSALRSTVAELEFGELGLPRSYSADISRPSSLKTDFVYQNSKSISDVFPSDSNSSMVDSFRPVEGSTSFDKFSGETIIGSSYGVITSLSASEIEQSEDYTCIISHGPNPKTTHIFGDCILESRSFPSLVFESKCGRDDCRAAWLSKPSEDSPPCASDDFLRYCLSCNKKLEEGKDIYMYKLVLRRSEVSLICFLIITVLLFCRGEKAFCSCDCRDQEILIEEGIEKLTTDSFGTPGSSFHEDMFADVKIMTA</sequence>
<comment type="similarity">
    <text evidence="1">Belongs to the FLZ family.</text>
</comment>
<dbReference type="PANTHER" id="PTHR46868:SF3">
    <property type="entry name" value="FCS-LIKE ZINC FINGER 11"/>
    <property type="match status" value="1"/>
</dbReference>
<feature type="zinc finger region" description="FLZ-type" evidence="3">
    <location>
        <begin position="343"/>
        <end position="410"/>
    </location>
</feature>
<dbReference type="EMBL" id="AMZH03008871">
    <property type="protein sequence ID" value="RRT58036.1"/>
    <property type="molecule type" value="Genomic_DNA"/>
</dbReference>
<dbReference type="InterPro" id="IPR007650">
    <property type="entry name" value="Zf-FLZ_dom"/>
</dbReference>
<dbReference type="Proteomes" id="UP000287651">
    <property type="component" value="Unassembled WGS sequence"/>
</dbReference>
<feature type="region of interest" description="Disordered" evidence="4">
    <location>
        <begin position="1"/>
        <end position="24"/>
    </location>
</feature>
<dbReference type="Pfam" id="PF04570">
    <property type="entry name" value="zf-FLZ"/>
    <property type="match status" value="1"/>
</dbReference>
<evidence type="ECO:0000313" key="6">
    <source>
        <dbReference type="EMBL" id="RRT58036.1"/>
    </source>
</evidence>
<dbReference type="AlphaFoldDB" id="A0A426Z236"/>
<evidence type="ECO:0000256" key="3">
    <source>
        <dbReference type="PROSITE-ProRule" id="PRU01131"/>
    </source>
</evidence>
<evidence type="ECO:0000313" key="7">
    <source>
        <dbReference type="Proteomes" id="UP000287651"/>
    </source>
</evidence>
<organism evidence="6 7">
    <name type="scientific">Ensete ventricosum</name>
    <name type="common">Abyssinian banana</name>
    <name type="synonym">Musa ensete</name>
    <dbReference type="NCBI Taxonomy" id="4639"/>
    <lineage>
        <taxon>Eukaryota</taxon>
        <taxon>Viridiplantae</taxon>
        <taxon>Streptophyta</taxon>
        <taxon>Embryophyta</taxon>
        <taxon>Tracheophyta</taxon>
        <taxon>Spermatophyta</taxon>
        <taxon>Magnoliopsida</taxon>
        <taxon>Liliopsida</taxon>
        <taxon>Zingiberales</taxon>
        <taxon>Musaceae</taxon>
        <taxon>Ensete</taxon>
    </lineage>
</organism>
<keyword evidence="2" id="KW-0479">Metal-binding</keyword>
<gene>
    <name evidence="6" type="ORF">B296_00018594</name>
</gene>
<proteinExistence type="inferred from homology"/>
<comment type="caution">
    <text evidence="6">The sequence shown here is derived from an EMBL/GenBank/DDBJ whole genome shotgun (WGS) entry which is preliminary data.</text>
</comment>
<evidence type="ECO:0000256" key="4">
    <source>
        <dbReference type="SAM" id="MobiDB-lite"/>
    </source>
</evidence>
<protein>
    <recommendedName>
        <fullName evidence="5">FLZ-type domain-containing protein</fullName>
    </recommendedName>
</protein>
<accession>A0A426Z236</accession>
<dbReference type="PROSITE" id="PS51795">
    <property type="entry name" value="ZF_FLZ"/>
    <property type="match status" value="1"/>
</dbReference>
<dbReference type="PANTHER" id="PTHR46868">
    <property type="entry name" value="FCS-LIKE ZINC FINGER 11"/>
    <property type="match status" value="1"/>
</dbReference>
<evidence type="ECO:0000256" key="2">
    <source>
        <dbReference type="ARBA" id="ARBA00022723"/>
    </source>
</evidence>
<reference evidence="6 7" key="1">
    <citation type="journal article" date="2014" name="Agronomy (Basel)">
        <title>A Draft Genome Sequence for Ensete ventricosum, the Drought-Tolerant Tree Against Hunger.</title>
        <authorList>
            <person name="Harrison J."/>
            <person name="Moore K.A."/>
            <person name="Paszkiewicz K."/>
            <person name="Jones T."/>
            <person name="Grant M."/>
            <person name="Ambacheew D."/>
            <person name="Muzemil S."/>
            <person name="Studholme D.J."/>
        </authorList>
    </citation>
    <scope>NUCLEOTIDE SEQUENCE [LARGE SCALE GENOMIC DNA]</scope>
</reference>
<dbReference type="GO" id="GO:0046872">
    <property type="term" value="F:metal ion binding"/>
    <property type="evidence" value="ECO:0007669"/>
    <property type="project" value="UniProtKB-KW"/>
</dbReference>
<evidence type="ECO:0000256" key="1">
    <source>
        <dbReference type="ARBA" id="ARBA00009374"/>
    </source>
</evidence>